<dbReference type="EC" id="2.7.7.7" evidence="2"/>
<dbReference type="SUPFAM" id="SSF53098">
    <property type="entry name" value="Ribonuclease H-like"/>
    <property type="match status" value="1"/>
</dbReference>
<keyword evidence="2" id="KW-0808">Transferase</keyword>
<dbReference type="Pfam" id="PF22587">
    <property type="entry name" value="DNApolII_insertion"/>
    <property type="match status" value="1"/>
</dbReference>
<evidence type="ECO:0000259" key="1">
    <source>
        <dbReference type="Pfam" id="PF22587"/>
    </source>
</evidence>
<name>A0A4Q9QVZ2_9GAMM</name>
<dbReference type="InterPro" id="IPR012337">
    <property type="entry name" value="RNaseH-like_sf"/>
</dbReference>
<sequence length="142" mass="16397">MPPTDETRTTRQGFILTRHWRDTPAGTEIDFWLATEQGARRVRLAGQLSVAFIPAEQRAAAERCLAQEADVELKPLKLRDFHQRPVLGLYCRQHRQLLNLEKRLRSAGVDVYEADIRPPERYLMERFITAQVSFEDSPQAPP</sequence>
<dbReference type="InterPro" id="IPR055208">
    <property type="entry name" value="PolB_insertion"/>
</dbReference>
<dbReference type="EMBL" id="QJUP01000040">
    <property type="protein sequence ID" value="TBU88197.1"/>
    <property type="molecule type" value="Genomic_DNA"/>
</dbReference>
<keyword evidence="3" id="KW-1185">Reference proteome</keyword>
<organism evidence="2 3">
    <name type="scientific">Stutzerimonas kirkiae</name>
    <dbReference type="NCBI Taxonomy" id="2211392"/>
    <lineage>
        <taxon>Bacteria</taxon>
        <taxon>Pseudomonadati</taxon>
        <taxon>Pseudomonadota</taxon>
        <taxon>Gammaproteobacteria</taxon>
        <taxon>Pseudomonadales</taxon>
        <taxon>Pseudomonadaceae</taxon>
        <taxon>Stutzerimonas</taxon>
    </lineage>
</organism>
<protein>
    <submittedName>
        <fullName evidence="2">DNA polymerase II</fullName>
        <ecNumber evidence="2">2.7.7.7</ecNumber>
    </submittedName>
</protein>
<accession>A0A4Q9QVZ2</accession>
<evidence type="ECO:0000313" key="3">
    <source>
        <dbReference type="Proteomes" id="UP000292639"/>
    </source>
</evidence>
<reference evidence="2 3" key="1">
    <citation type="submission" date="2018-06" db="EMBL/GenBank/DDBJ databases">
        <title>Three novel Pseudomonas species isolated from symptomatic oak.</title>
        <authorList>
            <person name="Bueno-Gonzalez V."/>
            <person name="Brady C."/>
        </authorList>
    </citation>
    <scope>NUCLEOTIDE SEQUENCE [LARGE SCALE GENOMIC DNA]</scope>
    <source>
        <strain evidence="2 3">P17C</strain>
    </source>
</reference>
<keyword evidence="2" id="KW-0548">Nucleotidyltransferase</keyword>
<evidence type="ECO:0000313" key="2">
    <source>
        <dbReference type="EMBL" id="TBU88197.1"/>
    </source>
</evidence>
<dbReference type="GO" id="GO:0003887">
    <property type="term" value="F:DNA-directed DNA polymerase activity"/>
    <property type="evidence" value="ECO:0007669"/>
    <property type="project" value="UniProtKB-EC"/>
</dbReference>
<comment type="caution">
    <text evidence="2">The sequence shown here is derived from an EMBL/GenBank/DDBJ whole genome shotgun (WGS) entry which is preliminary data.</text>
</comment>
<dbReference type="Gene3D" id="3.30.70.2250">
    <property type="match status" value="1"/>
</dbReference>
<dbReference type="AlphaFoldDB" id="A0A4Q9QVZ2"/>
<dbReference type="Pfam" id="PF21474">
    <property type="entry name" value="DNApolII_N"/>
    <property type="match status" value="1"/>
</dbReference>
<feature type="non-terminal residue" evidence="2">
    <location>
        <position position="142"/>
    </location>
</feature>
<feature type="domain" description="DNA polymerase II insertion" evidence="1">
    <location>
        <begin position="49"/>
        <end position="109"/>
    </location>
</feature>
<dbReference type="Proteomes" id="UP000292639">
    <property type="component" value="Unassembled WGS sequence"/>
</dbReference>
<gene>
    <name evidence="2" type="ORF">DNJ96_18425</name>
</gene>
<proteinExistence type="predicted"/>